<feature type="region of interest" description="Disordered" evidence="1">
    <location>
        <begin position="1"/>
        <end position="61"/>
    </location>
</feature>
<proteinExistence type="predicted"/>
<reference evidence="2 4" key="1">
    <citation type="submission" date="2018-03" db="EMBL/GenBank/DDBJ databases">
        <title>Genomic Encyclopedia of Archaeal and Bacterial Type Strains, Phase II (KMG-II): from individual species to whole genera.</title>
        <authorList>
            <person name="Goeker M."/>
        </authorList>
    </citation>
    <scope>NUCLEOTIDE SEQUENCE [LARGE SCALE GENOMIC DNA]</scope>
    <source>
        <strain evidence="2 4">DSM 21548</strain>
    </source>
</reference>
<dbReference type="AlphaFoldDB" id="A0A2P8GZ76"/>
<gene>
    <name evidence="2" type="ORF">CLV49_2903</name>
    <name evidence="3" type="ORF">ELQ93_04735</name>
</gene>
<dbReference type="RefSeq" id="WP_106564158.1">
    <property type="nucleotide sequence ID" value="NZ_PYAU01000001.1"/>
</dbReference>
<reference evidence="3 5" key="2">
    <citation type="submission" date="2018-12" db="EMBL/GenBank/DDBJ databases">
        <authorList>
            <person name="hu s."/>
            <person name="Xu Y."/>
            <person name="Xu B."/>
            <person name="Li F."/>
        </authorList>
    </citation>
    <scope>NUCLEOTIDE SEQUENCE [LARGE SCALE GENOMIC DNA]</scope>
    <source>
        <strain evidence="3 5">KSW2-17</strain>
    </source>
</reference>
<comment type="caution">
    <text evidence="2">The sequence shown here is derived from an EMBL/GenBank/DDBJ whole genome shotgun (WGS) entry which is preliminary data.</text>
</comment>
<evidence type="ECO:0000256" key="1">
    <source>
        <dbReference type="SAM" id="MobiDB-lite"/>
    </source>
</evidence>
<protein>
    <submittedName>
        <fullName evidence="2">Uncharacterized protein</fullName>
    </submittedName>
</protein>
<sequence length="61" mass="6134">MTDSTSPTGSADAEYDPVLDKPSQAEGEDTGVDVPEPQAPGVEDIGKPSQAEGEDDASATA</sequence>
<feature type="compositionally biased region" description="Acidic residues" evidence="1">
    <location>
        <begin position="52"/>
        <end position="61"/>
    </location>
</feature>
<dbReference type="EMBL" id="PYAU01000001">
    <property type="protein sequence ID" value="PSL39269.1"/>
    <property type="molecule type" value="Genomic_DNA"/>
</dbReference>
<dbReference type="Proteomes" id="UP000241203">
    <property type="component" value="Unassembled WGS sequence"/>
</dbReference>
<evidence type="ECO:0000313" key="5">
    <source>
        <dbReference type="Proteomes" id="UP000268291"/>
    </source>
</evidence>
<evidence type="ECO:0000313" key="3">
    <source>
        <dbReference type="EMBL" id="RUQ86308.1"/>
    </source>
</evidence>
<accession>A0A2P8GZ76</accession>
<name>A0A2P8GZ76_9MICO</name>
<dbReference type="OrthoDB" id="5121684at2"/>
<keyword evidence="5" id="KW-1185">Reference proteome</keyword>
<evidence type="ECO:0000313" key="4">
    <source>
        <dbReference type="Proteomes" id="UP000241203"/>
    </source>
</evidence>
<organism evidence="2 4">
    <name type="scientific">Labedella gwakjiensis</name>
    <dbReference type="NCBI Taxonomy" id="390269"/>
    <lineage>
        <taxon>Bacteria</taxon>
        <taxon>Bacillati</taxon>
        <taxon>Actinomycetota</taxon>
        <taxon>Actinomycetes</taxon>
        <taxon>Micrococcales</taxon>
        <taxon>Microbacteriaceae</taxon>
        <taxon>Labedella</taxon>
    </lineage>
</organism>
<dbReference type="EMBL" id="RZGY01000001">
    <property type="protein sequence ID" value="RUQ86308.1"/>
    <property type="molecule type" value="Genomic_DNA"/>
</dbReference>
<evidence type="ECO:0000313" key="2">
    <source>
        <dbReference type="EMBL" id="PSL39269.1"/>
    </source>
</evidence>
<dbReference type="Proteomes" id="UP000268291">
    <property type="component" value="Unassembled WGS sequence"/>
</dbReference>